<feature type="transmembrane region" description="Helical" evidence="1">
    <location>
        <begin position="119"/>
        <end position="148"/>
    </location>
</feature>
<accession>A0A0M2RAL2</accession>
<dbReference type="AlphaFoldDB" id="A0A0M2RAL2"/>
<comment type="caution">
    <text evidence="2">The sequence shown here is derived from an EMBL/GenBank/DDBJ whole genome shotgun (WGS) entry which is preliminary data.</text>
</comment>
<sequence length="154" mass="17341">MMSRLYLSLITLFGGGGIYALVHIPEYLSQRAFIQSMDSTLQRGFLDLFSIWDLWFVPILLFSGFFVFPKYLTFPCSRKRAFGTGATVFGCGYFLIYMVHKIRGIFIYPFPFDEQGFLVSYLIGGGGYILIFASLGGLLILVVSSLVFGSMKKN</sequence>
<keyword evidence="1" id="KW-0472">Membrane</keyword>
<dbReference type="Proteomes" id="UP000034491">
    <property type="component" value="Unassembled WGS sequence"/>
</dbReference>
<proteinExistence type="predicted"/>
<reference evidence="2 3" key="1">
    <citation type="submission" date="2015-03" db="EMBL/GenBank/DDBJ databases">
        <title>Genome sequence of Kiloniella sp. P1-1, isolated from the gut microflora of Pacific white shrimp, Penaeus vannamei.</title>
        <authorList>
            <person name="Shao Z."/>
            <person name="Wang L."/>
            <person name="Li X."/>
        </authorList>
    </citation>
    <scope>NUCLEOTIDE SEQUENCE [LARGE SCALE GENOMIC DNA]</scope>
    <source>
        <strain evidence="2 3">P1-1</strain>
    </source>
</reference>
<gene>
    <name evidence="2" type="ORF">WH95_00895</name>
</gene>
<keyword evidence="3" id="KW-1185">Reference proteome</keyword>
<feature type="transmembrane region" description="Helical" evidence="1">
    <location>
        <begin position="80"/>
        <end position="99"/>
    </location>
</feature>
<dbReference type="STRING" id="1549748.WH95_00895"/>
<name>A0A0M2RAL2_9PROT</name>
<organism evidence="2 3">
    <name type="scientific">Kiloniella litopenaei</name>
    <dbReference type="NCBI Taxonomy" id="1549748"/>
    <lineage>
        <taxon>Bacteria</taxon>
        <taxon>Pseudomonadati</taxon>
        <taxon>Pseudomonadota</taxon>
        <taxon>Alphaproteobacteria</taxon>
        <taxon>Rhodospirillales</taxon>
        <taxon>Kiloniellaceae</taxon>
        <taxon>Kiloniella</taxon>
    </lineage>
</organism>
<evidence type="ECO:0000313" key="3">
    <source>
        <dbReference type="Proteomes" id="UP000034491"/>
    </source>
</evidence>
<evidence type="ECO:0000313" key="2">
    <source>
        <dbReference type="EMBL" id="KKJ78676.1"/>
    </source>
</evidence>
<protein>
    <submittedName>
        <fullName evidence="2">Uncharacterized protein</fullName>
    </submittedName>
</protein>
<feature type="transmembrane region" description="Helical" evidence="1">
    <location>
        <begin position="44"/>
        <end position="68"/>
    </location>
</feature>
<dbReference type="RefSeq" id="WP_046501732.1">
    <property type="nucleotide sequence ID" value="NZ_LANI01000001.1"/>
</dbReference>
<keyword evidence="1" id="KW-1133">Transmembrane helix</keyword>
<evidence type="ECO:0000256" key="1">
    <source>
        <dbReference type="SAM" id="Phobius"/>
    </source>
</evidence>
<dbReference type="OrthoDB" id="9861526at2"/>
<dbReference type="EMBL" id="LANI01000001">
    <property type="protein sequence ID" value="KKJ78676.1"/>
    <property type="molecule type" value="Genomic_DNA"/>
</dbReference>
<keyword evidence="1" id="KW-0812">Transmembrane</keyword>